<dbReference type="AlphaFoldDB" id="A0AAW2SHY1"/>
<organism evidence="1">
    <name type="scientific">Sesamum latifolium</name>
    <dbReference type="NCBI Taxonomy" id="2727402"/>
    <lineage>
        <taxon>Eukaryota</taxon>
        <taxon>Viridiplantae</taxon>
        <taxon>Streptophyta</taxon>
        <taxon>Embryophyta</taxon>
        <taxon>Tracheophyta</taxon>
        <taxon>Spermatophyta</taxon>
        <taxon>Magnoliopsida</taxon>
        <taxon>eudicotyledons</taxon>
        <taxon>Gunneridae</taxon>
        <taxon>Pentapetalae</taxon>
        <taxon>asterids</taxon>
        <taxon>lamiids</taxon>
        <taxon>Lamiales</taxon>
        <taxon>Pedaliaceae</taxon>
        <taxon>Sesamum</taxon>
    </lineage>
</organism>
<name>A0AAW2SHY1_9LAMI</name>
<protein>
    <submittedName>
        <fullName evidence="1">Uncharacterized protein</fullName>
    </submittedName>
</protein>
<sequence length="118" mass="13107">MTELIFWCNCSPGASFDERGVAEAGQTTKVEGVASSLMSWVLGQNLFSSRTHVGAMESRCSVAEVYSLRPYLMSPLVQVVSPVLESALWRPVRSPAMERIFYCPCPSRCFRWVNGVPI</sequence>
<accession>A0AAW2SHY1</accession>
<gene>
    <name evidence="1" type="ORF">Slati_4574400</name>
</gene>
<comment type="caution">
    <text evidence="1">The sequence shown here is derived from an EMBL/GenBank/DDBJ whole genome shotgun (WGS) entry which is preliminary data.</text>
</comment>
<evidence type="ECO:0000313" key="1">
    <source>
        <dbReference type="EMBL" id="KAL0391323.1"/>
    </source>
</evidence>
<reference evidence="1" key="1">
    <citation type="submission" date="2020-06" db="EMBL/GenBank/DDBJ databases">
        <authorList>
            <person name="Li T."/>
            <person name="Hu X."/>
            <person name="Zhang T."/>
            <person name="Song X."/>
            <person name="Zhang H."/>
            <person name="Dai N."/>
            <person name="Sheng W."/>
            <person name="Hou X."/>
            <person name="Wei L."/>
        </authorList>
    </citation>
    <scope>NUCLEOTIDE SEQUENCE</scope>
    <source>
        <strain evidence="1">KEN1</strain>
        <tissue evidence="1">Leaf</tissue>
    </source>
</reference>
<proteinExistence type="predicted"/>
<reference evidence="1" key="2">
    <citation type="journal article" date="2024" name="Plant">
        <title>Genomic evolution and insights into agronomic trait innovations of Sesamum species.</title>
        <authorList>
            <person name="Miao H."/>
            <person name="Wang L."/>
            <person name="Qu L."/>
            <person name="Liu H."/>
            <person name="Sun Y."/>
            <person name="Le M."/>
            <person name="Wang Q."/>
            <person name="Wei S."/>
            <person name="Zheng Y."/>
            <person name="Lin W."/>
            <person name="Duan Y."/>
            <person name="Cao H."/>
            <person name="Xiong S."/>
            <person name="Wang X."/>
            <person name="Wei L."/>
            <person name="Li C."/>
            <person name="Ma Q."/>
            <person name="Ju M."/>
            <person name="Zhao R."/>
            <person name="Li G."/>
            <person name="Mu C."/>
            <person name="Tian Q."/>
            <person name="Mei H."/>
            <person name="Zhang T."/>
            <person name="Gao T."/>
            <person name="Zhang H."/>
        </authorList>
    </citation>
    <scope>NUCLEOTIDE SEQUENCE</scope>
    <source>
        <strain evidence="1">KEN1</strain>
    </source>
</reference>
<dbReference type="EMBL" id="JACGWN010000030">
    <property type="protein sequence ID" value="KAL0391323.1"/>
    <property type="molecule type" value="Genomic_DNA"/>
</dbReference>